<gene>
    <name evidence="2" type="ORF">L0668_10330</name>
</gene>
<dbReference type="SUPFAM" id="SSF53098">
    <property type="entry name" value="Ribonuclease H-like"/>
    <property type="match status" value="1"/>
</dbReference>
<dbReference type="PROSITE" id="PS50994">
    <property type="entry name" value="INTEGRASE"/>
    <property type="match status" value="1"/>
</dbReference>
<protein>
    <recommendedName>
        <fullName evidence="1">Integrase catalytic domain-containing protein</fullName>
    </recommendedName>
</protein>
<dbReference type="InterPro" id="IPR036397">
    <property type="entry name" value="RNaseH_sf"/>
</dbReference>
<proteinExistence type="predicted"/>
<dbReference type="Proteomes" id="UP001521137">
    <property type="component" value="Unassembled WGS sequence"/>
</dbReference>
<evidence type="ECO:0000313" key="2">
    <source>
        <dbReference type="EMBL" id="MCF2948503.1"/>
    </source>
</evidence>
<dbReference type="Gene3D" id="3.30.420.10">
    <property type="entry name" value="Ribonuclease H-like superfamily/Ribonuclease H"/>
    <property type="match status" value="1"/>
</dbReference>
<evidence type="ECO:0000313" key="3">
    <source>
        <dbReference type="Proteomes" id="UP001521137"/>
    </source>
</evidence>
<dbReference type="RefSeq" id="WP_235312344.1">
    <property type="nucleotide sequence ID" value="NZ_JAKGAS010000005.1"/>
</dbReference>
<organism evidence="2 3">
    <name type="scientific">Paraglaciecola algarum</name>
    <dbReference type="NCBI Taxonomy" id="3050085"/>
    <lineage>
        <taxon>Bacteria</taxon>
        <taxon>Pseudomonadati</taxon>
        <taxon>Pseudomonadota</taxon>
        <taxon>Gammaproteobacteria</taxon>
        <taxon>Alteromonadales</taxon>
        <taxon>Alteromonadaceae</taxon>
        <taxon>Paraglaciecola</taxon>
    </lineage>
</organism>
<comment type="caution">
    <text evidence="2">The sequence shown here is derived from an EMBL/GenBank/DDBJ whole genome shotgun (WGS) entry which is preliminary data.</text>
</comment>
<dbReference type="PANTHER" id="PTHR46889">
    <property type="entry name" value="TRANSPOSASE INSF FOR INSERTION SEQUENCE IS3B-RELATED"/>
    <property type="match status" value="1"/>
</dbReference>
<dbReference type="InterPro" id="IPR001584">
    <property type="entry name" value="Integrase_cat-core"/>
</dbReference>
<reference evidence="2 3" key="1">
    <citation type="submission" date="2022-01" db="EMBL/GenBank/DDBJ databases">
        <title>Paraglaciecola sp. G1-23.</title>
        <authorList>
            <person name="Jin M.S."/>
            <person name="Han D.M."/>
            <person name="Kim H.M."/>
            <person name="Jeon C.O."/>
        </authorList>
    </citation>
    <scope>NUCLEOTIDE SEQUENCE [LARGE SCALE GENOMIC DNA]</scope>
    <source>
        <strain evidence="2 3">G1-23</strain>
    </source>
</reference>
<name>A0ABS9D925_9ALTE</name>
<dbReference type="PANTHER" id="PTHR46889:SF4">
    <property type="entry name" value="TRANSPOSASE INSO FOR INSERTION SEQUENCE ELEMENT IS911B-RELATED"/>
    <property type="match status" value="1"/>
</dbReference>
<sequence>MNKRRPGKGVIFHSVQGAQYTSETFQHCLRELGLQSSMSRAGNCLDNAVTERFF</sequence>
<feature type="domain" description="Integrase catalytic" evidence="1">
    <location>
        <begin position="1"/>
        <end position="54"/>
    </location>
</feature>
<dbReference type="InterPro" id="IPR012337">
    <property type="entry name" value="RNaseH-like_sf"/>
</dbReference>
<accession>A0ABS9D925</accession>
<dbReference type="InterPro" id="IPR050900">
    <property type="entry name" value="Transposase_IS3/IS150/IS904"/>
</dbReference>
<keyword evidence="3" id="KW-1185">Reference proteome</keyword>
<dbReference type="EMBL" id="JAKGAS010000005">
    <property type="protein sequence ID" value="MCF2948503.1"/>
    <property type="molecule type" value="Genomic_DNA"/>
</dbReference>
<evidence type="ECO:0000259" key="1">
    <source>
        <dbReference type="PROSITE" id="PS50994"/>
    </source>
</evidence>